<reference evidence="12" key="1">
    <citation type="submission" date="2017-07" db="EMBL/GenBank/DDBJ databases">
        <title>Leptospira spp. isolated from tropical soils.</title>
        <authorList>
            <person name="Thibeaux R."/>
            <person name="Iraola G."/>
            <person name="Ferres I."/>
            <person name="Bierque E."/>
            <person name="Girault D."/>
            <person name="Soupe-Gilbert M.-E."/>
            <person name="Picardeau M."/>
            <person name="Goarant C."/>
        </authorList>
    </citation>
    <scope>NUCLEOTIDE SEQUENCE [LARGE SCALE GENOMIC DNA]</scope>
    <source>
        <strain evidence="12">ATI7-C-A5</strain>
    </source>
</reference>
<comment type="caution">
    <text evidence="12">The sequence shown here is derived from an EMBL/GenBank/DDBJ whole genome shotgun (WGS) entry which is preliminary data.</text>
</comment>
<dbReference type="EC" id="5.3.1.24" evidence="3 9"/>
<evidence type="ECO:0000256" key="1">
    <source>
        <dbReference type="ARBA" id="ARBA00001164"/>
    </source>
</evidence>
<keyword evidence="6 9" id="KW-0822">Tryptophan biosynthesis</keyword>
<evidence type="ECO:0000256" key="9">
    <source>
        <dbReference type="HAMAP-Rule" id="MF_00135"/>
    </source>
</evidence>
<keyword evidence="5 9" id="KW-0028">Amino-acid biosynthesis</keyword>
<dbReference type="Gene3D" id="3.20.20.70">
    <property type="entry name" value="Aldolase class I"/>
    <property type="match status" value="1"/>
</dbReference>
<evidence type="ECO:0000313" key="11">
    <source>
        <dbReference type="EMBL" id="MDV6235023.1"/>
    </source>
</evidence>
<comment type="similarity">
    <text evidence="9">Belongs to the TrpF family.</text>
</comment>
<comment type="pathway">
    <text evidence="2 9">Amino-acid biosynthesis; L-tryptophan biosynthesis; L-tryptophan from chorismate: step 3/5.</text>
</comment>
<dbReference type="Pfam" id="PF00697">
    <property type="entry name" value="PRAI"/>
    <property type="match status" value="1"/>
</dbReference>
<protein>
    <recommendedName>
        <fullName evidence="4 9">N-(5'-phosphoribosyl)anthranilate isomerase</fullName>
        <shortName evidence="9">PRAI</shortName>
        <ecNumber evidence="3 9">5.3.1.24</ecNumber>
    </recommendedName>
</protein>
<name>A0A2N0B9Y8_9LEPT</name>
<dbReference type="UniPathway" id="UPA00035">
    <property type="reaction ID" value="UER00042"/>
</dbReference>
<keyword evidence="8 9" id="KW-0413">Isomerase</keyword>
<comment type="catalytic activity">
    <reaction evidence="1 9">
        <text>N-(5-phospho-beta-D-ribosyl)anthranilate = 1-(2-carboxyphenylamino)-1-deoxy-D-ribulose 5-phosphate</text>
        <dbReference type="Rhea" id="RHEA:21540"/>
        <dbReference type="ChEBI" id="CHEBI:18277"/>
        <dbReference type="ChEBI" id="CHEBI:58613"/>
        <dbReference type="EC" id="5.3.1.24"/>
    </reaction>
</comment>
<reference evidence="11" key="3">
    <citation type="submission" date="2023-10" db="EMBL/GenBank/DDBJ databases">
        <authorList>
            <person name="Picardeau M."/>
            <person name="Thibeaux R."/>
        </authorList>
    </citation>
    <scope>NUCLEOTIDE SEQUENCE</scope>
    <source>
        <strain evidence="11">ATI7-C-A5</strain>
    </source>
</reference>
<dbReference type="EMBL" id="NPEF01000067">
    <property type="protein sequence ID" value="PJZ93349.1"/>
    <property type="molecule type" value="Genomic_DNA"/>
</dbReference>
<dbReference type="InterPro" id="IPR044643">
    <property type="entry name" value="TrpF_fam"/>
</dbReference>
<dbReference type="PANTHER" id="PTHR42894:SF1">
    <property type="entry name" value="N-(5'-PHOSPHORIBOSYL)ANTHRANILATE ISOMERASE"/>
    <property type="match status" value="1"/>
</dbReference>
<keyword evidence="7 9" id="KW-0057">Aromatic amino acid biosynthesis</keyword>
<dbReference type="GO" id="GO:0000162">
    <property type="term" value="P:L-tryptophan biosynthetic process"/>
    <property type="evidence" value="ECO:0007669"/>
    <property type="project" value="UniProtKB-UniRule"/>
</dbReference>
<gene>
    <name evidence="9" type="primary">trpF</name>
    <name evidence="11" type="ORF">CH379_005195</name>
    <name evidence="12" type="ORF">CH379_08330</name>
</gene>
<dbReference type="InterPro" id="IPR013785">
    <property type="entry name" value="Aldolase_TIM"/>
</dbReference>
<dbReference type="PANTHER" id="PTHR42894">
    <property type="entry name" value="N-(5'-PHOSPHORIBOSYL)ANTHRANILATE ISOMERASE"/>
    <property type="match status" value="1"/>
</dbReference>
<dbReference type="AlphaFoldDB" id="A0A2N0B9Y8"/>
<dbReference type="InterPro" id="IPR001240">
    <property type="entry name" value="PRAI_dom"/>
</dbReference>
<accession>A0A2N0B9Y8</accession>
<dbReference type="GO" id="GO:0004640">
    <property type="term" value="F:phosphoribosylanthranilate isomerase activity"/>
    <property type="evidence" value="ECO:0007669"/>
    <property type="project" value="UniProtKB-UniRule"/>
</dbReference>
<keyword evidence="13" id="KW-1185">Reference proteome</keyword>
<feature type="domain" description="N-(5'phosphoribosyl) anthranilate isomerase (PRAI)" evidence="10">
    <location>
        <begin position="11"/>
        <end position="210"/>
    </location>
</feature>
<evidence type="ECO:0000256" key="3">
    <source>
        <dbReference type="ARBA" id="ARBA00012572"/>
    </source>
</evidence>
<dbReference type="HAMAP" id="MF_00135">
    <property type="entry name" value="PRAI"/>
    <property type="match status" value="1"/>
</dbReference>
<dbReference type="InterPro" id="IPR011060">
    <property type="entry name" value="RibuloseP-bd_barrel"/>
</dbReference>
<dbReference type="EMBL" id="NPEF02000004">
    <property type="protein sequence ID" value="MDV6235023.1"/>
    <property type="molecule type" value="Genomic_DNA"/>
</dbReference>
<dbReference type="OrthoDB" id="9786954at2"/>
<evidence type="ECO:0000313" key="13">
    <source>
        <dbReference type="Proteomes" id="UP000232122"/>
    </source>
</evidence>
<evidence type="ECO:0000313" key="12">
    <source>
        <dbReference type="EMBL" id="PJZ93349.1"/>
    </source>
</evidence>
<evidence type="ECO:0000256" key="5">
    <source>
        <dbReference type="ARBA" id="ARBA00022605"/>
    </source>
</evidence>
<dbReference type="SUPFAM" id="SSF51366">
    <property type="entry name" value="Ribulose-phoshate binding barrel"/>
    <property type="match status" value="1"/>
</dbReference>
<evidence type="ECO:0000256" key="7">
    <source>
        <dbReference type="ARBA" id="ARBA00023141"/>
    </source>
</evidence>
<organism evidence="12">
    <name type="scientific">Leptospira ellisii</name>
    <dbReference type="NCBI Taxonomy" id="2023197"/>
    <lineage>
        <taxon>Bacteria</taxon>
        <taxon>Pseudomonadati</taxon>
        <taxon>Spirochaetota</taxon>
        <taxon>Spirochaetia</taxon>
        <taxon>Leptospirales</taxon>
        <taxon>Leptospiraceae</taxon>
        <taxon>Leptospira</taxon>
    </lineage>
</organism>
<evidence type="ECO:0000256" key="4">
    <source>
        <dbReference type="ARBA" id="ARBA00022272"/>
    </source>
</evidence>
<evidence type="ECO:0000256" key="8">
    <source>
        <dbReference type="ARBA" id="ARBA00023235"/>
    </source>
</evidence>
<dbReference type="CDD" id="cd00405">
    <property type="entry name" value="PRAI"/>
    <property type="match status" value="1"/>
</dbReference>
<proteinExistence type="inferred from homology"/>
<evidence type="ECO:0000256" key="6">
    <source>
        <dbReference type="ARBA" id="ARBA00022822"/>
    </source>
</evidence>
<evidence type="ECO:0000256" key="2">
    <source>
        <dbReference type="ARBA" id="ARBA00004664"/>
    </source>
</evidence>
<sequence>MSSHSIHIPKVKICGIRDVPTAELCVEEGADWIGLNFVASSPRNVTLSRAQEIVRFLRSQNGAPEIVLLFYKNSPEEIRTVRSALDHDLVQWVWDDPILNGISKEELLGERQICSYRVQGEISDSALQNVPGELLILDSYSKDAGGGTGESFRWELVSGIRRKFLLAGGLNPENVRTAIETVRPYGVDVASGVESSPGIKDAAKIIQFIRNAKTIV</sequence>
<dbReference type="RefSeq" id="WP_100764924.1">
    <property type="nucleotide sequence ID" value="NZ_NPEF02000004.1"/>
</dbReference>
<dbReference type="Proteomes" id="UP000232122">
    <property type="component" value="Unassembled WGS sequence"/>
</dbReference>
<evidence type="ECO:0000259" key="10">
    <source>
        <dbReference type="Pfam" id="PF00697"/>
    </source>
</evidence>
<reference evidence="11 13" key="2">
    <citation type="journal article" date="2018" name="Microb. Genom.">
        <title>Deciphering the unexplored Leptospira diversity from soils uncovers genomic evolution to virulence.</title>
        <authorList>
            <person name="Thibeaux R."/>
            <person name="Iraola G."/>
            <person name="Ferres I."/>
            <person name="Bierque E."/>
            <person name="Girault D."/>
            <person name="Soupe-Gilbert M.E."/>
            <person name="Picardeau M."/>
            <person name="Goarant C."/>
        </authorList>
    </citation>
    <scope>NUCLEOTIDE SEQUENCE [LARGE SCALE GENOMIC DNA]</scope>
    <source>
        <strain evidence="11 13">ATI7-C-A5</strain>
    </source>
</reference>